<keyword evidence="6" id="KW-1185">Reference proteome</keyword>
<dbReference type="Pfam" id="PF18317">
    <property type="entry name" value="SDH_C"/>
    <property type="match status" value="1"/>
</dbReference>
<dbReference type="InterPro" id="IPR046346">
    <property type="entry name" value="Aminoacid_DH-like_N_sf"/>
</dbReference>
<evidence type="ECO:0000259" key="3">
    <source>
        <dbReference type="Pfam" id="PF08501"/>
    </source>
</evidence>
<comment type="caution">
    <text evidence="5">The sequence shown here is derived from an EMBL/GenBank/DDBJ whole genome shotgun (WGS) entry which is preliminary data.</text>
</comment>
<dbReference type="Pfam" id="PF08501">
    <property type="entry name" value="Shikimate_dh_N"/>
    <property type="match status" value="1"/>
</dbReference>
<evidence type="ECO:0000256" key="1">
    <source>
        <dbReference type="ARBA" id="ARBA00004871"/>
    </source>
</evidence>
<comment type="pathway">
    <text evidence="1">Metabolic intermediate biosynthesis; chorismate biosynthesis; chorismate from D-erythrose 4-phosphate and phosphoenolpyruvate: step 4/7.</text>
</comment>
<evidence type="ECO:0000313" key="5">
    <source>
        <dbReference type="EMBL" id="GAA4477305.1"/>
    </source>
</evidence>
<accession>A0ABP8P114</accession>
<name>A0ABP8P114_9NOCA</name>
<evidence type="ECO:0000259" key="4">
    <source>
        <dbReference type="Pfam" id="PF18317"/>
    </source>
</evidence>
<dbReference type="PANTHER" id="PTHR21089">
    <property type="entry name" value="SHIKIMATE DEHYDROGENASE"/>
    <property type="match status" value="1"/>
</dbReference>
<dbReference type="Gene3D" id="3.40.50.10860">
    <property type="entry name" value="Leucine Dehydrogenase, chain A, domain 1"/>
    <property type="match status" value="1"/>
</dbReference>
<dbReference type="InterPro" id="IPR041121">
    <property type="entry name" value="SDH_C"/>
</dbReference>
<feature type="domain" description="SDH C-terminal" evidence="4">
    <location>
        <begin position="259"/>
        <end position="286"/>
    </location>
</feature>
<dbReference type="NCBIfam" id="NF009201">
    <property type="entry name" value="PRK12549.1"/>
    <property type="match status" value="1"/>
</dbReference>
<keyword evidence="2" id="KW-0028">Amino-acid biosynthesis</keyword>
<dbReference type="PANTHER" id="PTHR21089:SF1">
    <property type="entry name" value="BIFUNCTIONAL 3-DEHYDROQUINATE DEHYDRATASE_SHIKIMATE DEHYDROGENASE, CHLOROPLASTIC"/>
    <property type="match status" value="1"/>
</dbReference>
<sequence length="299" mass="30659">MTAVRTPTASHRIGLVGAGIGTSLSPALHTREAHELGLTDYRYDLLDIDDRGIAAESAGDLVRTAFAEGWTGFNVTHPCKQTVIAGLDDLSDNARSLGAVNTVVVRGGKLIGHNTDHSGFLAGLRRGLPDARLEVVQVVGAGGAGSAVAYALAAAGVPELRIADVDPARAADVCTRVSGAFEHTTAVAVPLGDVPAGLASCTGLVNATPIGMVGHPGSPVDAAALHPDLWVADVVYRPLRTELLSAAERAGCAVLDGGQMLVAQAADTFELLTGHAADRTRMRAHLTELLAAQQVTAGH</sequence>
<dbReference type="SUPFAM" id="SSF51735">
    <property type="entry name" value="NAD(P)-binding Rossmann-fold domains"/>
    <property type="match status" value="1"/>
</dbReference>
<dbReference type="InterPro" id="IPR036291">
    <property type="entry name" value="NAD(P)-bd_dom_sf"/>
</dbReference>
<evidence type="ECO:0000313" key="6">
    <source>
        <dbReference type="Proteomes" id="UP001501183"/>
    </source>
</evidence>
<dbReference type="EMBL" id="BAABFB010000030">
    <property type="protein sequence ID" value="GAA4477305.1"/>
    <property type="molecule type" value="Genomic_DNA"/>
</dbReference>
<dbReference type="InterPro" id="IPR022893">
    <property type="entry name" value="Shikimate_DH_fam"/>
</dbReference>
<keyword evidence="2" id="KW-0057">Aromatic amino acid biosynthesis</keyword>
<organism evidence="5 6">
    <name type="scientific">Rhodococcus olei</name>
    <dbReference type="NCBI Taxonomy" id="2161675"/>
    <lineage>
        <taxon>Bacteria</taxon>
        <taxon>Bacillati</taxon>
        <taxon>Actinomycetota</taxon>
        <taxon>Actinomycetes</taxon>
        <taxon>Mycobacteriales</taxon>
        <taxon>Nocardiaceae</taxon>
        <taxon>Rhodococcus</taxon>
    </lineage>
</organism>
<dbReference type="SUPFAM" id="SSF53223">
    <property type="entry name" value="Aminoacid dehydrogenase-like, N-terminal domain"/>
    <property type="match status" value="1"/>
</dbReference>
<dbReference type="Gene3D" id="3.40.50.720">
    <property type="entry name" value="NAD(P)-binding Rossmann-like Domain"/>
    <property type="match status" value="1"/>
</dbReference>
<gene>
    <name evidence="5" type="ORF">GCM10023094_19260</name>
</gene>
<protein>
    <submittedName>
        <fullName evidence="5">Shikimate dehydrogenase</fullName>
    </submittedName>
</protein>
<reference evidence="6" key="1">
    <citation type="journal article" date="2019" name="Int. J. Syst. Evol. Microbiol.">
        <title>The Global Catalogue of Microorganisms (GCM) 10K type strain sequencing project: providing services to taxonomists for standard genome sequencing and annotation.</title>
        <authorList>
            <consortium name="The Broad Institute Genomics Platform"/>
            <consortium name="The Broad Institute Genome Sequencing Center for Infectious Disease"/>
            <person name="Wu L."/>
            <person name="Ma J."/>
        </authorList>
    </citation>
    <scope>NUCLEOTIDE SEQUENCE [LARGE SCALE GENOMIC DNA]</scope>
    <source>
        <strain evidence="6">JCM 32206</strain>
    </source>
</reference>
<feature type="domain" description="Shikimate dehydrogenase substrate binding N-terminal" evidence="3">
    <location>
        <begin position="15"/>
        <end position="103"/>
    </location>
</feature>
<dbReference type="CDD" id="cd01065">
    <property type="entry name" value="NAD_bind_Shikimate_DH"/>
    <property type="match status" value="1"/>
</dbReference>
<proteinExistence type="predicted"/>
<dbReference type="InterPro" id="IPR013708">
    <property type="entry name" value="Shikimate_DH-bd_N"/>
</dbReference>
<dbReference type="Proteomes" id="UP001501183">
    <property type="component" value="Unassembled WGS sequence"/>
</dbReference>
<evidence type="ECO:0000256" key="2">
    <source>
        <dbReference type="ARBA" id="ARBA00023141"/>
    </source>
</evidence>